<keyword evidence="1" id="KW-1133">Transmembrane helix</keyword>
<organism evidence="2 3">
    <name type="scientific">Pseudotamlana carrageenivorans</name>
    <dbReference type="NCBI Taxonomy" id="2069432"/>
    <lineage>
        <taxon>Bacteria</taxon>
        <taxon>Pseudomonadati</taxon>
        <taxon>Bacteroidota</taxon>
        <taxon>Flavobacteriia</taxon>
        <taxon>Flavobacteriales</taxon>
        <taxon>Flavobacteriaceae</taxon>
        <taxon>Pseudotamlana</taxon>
    </lineage>
</organism>
<sequence>MNWKNTAENLALVLISILVGVGIGYYVSIQVAETMLNNQKDIIVEAIRKETTAINNTVKTEINKVKNRKGEPINIVVEPYSNNELDIKKNIQDSTPAPEPKRGFFRRIFGGKPK</sequence>
<keyword evidence="1" id="KW-0812">Transmembrane</keyword>
<dbReference type="RefSeq" id="WP_102994598.1">
    <property type="nucleotide sequence ID" value="NZ_CP025938.1"/>
</dbReference>
<feature type="transmembrane region" description="Helical" evidence="1">
    <location>
        <begin position="12"/>
        <end position="32"/>
    </location>
</feature>
<evidence type="ECO:0000313" key="2">
    <source>
        <dbReference type="EMBL" id="AUS04490.1"/>
    </source>
</evidence>
<accession>A0A2I7SF54</accession>
<evidence type="ECO:0000313" key="3">
    <source>
        <dbReference type="Proteomes" id="UP000236592"/>
    </source>
</evidence>
<gene>
    <name evidence="2" type="ORF">C1A40_02935</name>
</gene>
<proteinExistence type="predicted"/>
<dbReference type="AlphaFoldDB" id="A0A2I7SF54"/>
<evidence type="ECO:0000256" key="1">
    <source>
        <dbReference type="SAM" id="Phobius"/>
    </source>
</evidence>
<reference evidence="3" key="1">
    <citation type="submission" date="2018-01" db="EMBL/GenBank/DDBJ databases">
        <title>Complete genome of Tamlana sp. UJ94.</title>
        <authorList>
            <person name="Jung J."/>
            <person name="Chung D."/>
            <person name="Bae S.S."/>
            <person name="Baek K."/>
        </authorList>
    </citation>
    <scope>NUCLEOTIDE SEQUENCE [LARGE SCALE GENOMIC DNA]</scope>
    <source>
        <strain evidence="3">UJ94</strain>
    </source>
</reference>
<keyword evidence="3" id="KW-1185">Reference proteome</keyword>
<dbReference type="EMBL" id="CP025938">
    <property type="protein sequence ID" value="AUS04490.1"/>
    <property type="molecule type" value="Genomic_DNA"/>
</dbReference>
<dbReference type="OrthoDB" id="1449515at2"/>
<name>A0A2I7SF54_9FLAO</name>
<protein>
    <submittedName>
        <fullName evidence="2">Uncharacterized protein</fullName>
    </submittedName>
</protein>
<keyword evidence="1" id="KW-0472">Membrane</keyword>
<dbReference type="Proteomes" id="UP000236592">
    <property type="component" value="Chromosome"/>
</dbReference>
<dbReference type="KEGG" id="taj:C1A40_02935"/>